<dbReference type="GO" id="GO:0003677">
    <property type="term" value="F:DNA binding"/>
    <property type="evidence" value="ECO:0007669"/>
    <property type="project" value="UniProtKB-KW"/>
</dbReference>
<evidence type="ECO:0000313" key="5">
    <source>
        <dbReference type="EMBL" id="GEL20242.1"/>
    </source>
</evidence>
<dbReference type="SUPFAM" id="SSF46785">
    <property type="entry name" value="Winged helix' DNA-binding domain"/>
    <property type="match status" value="1"/>
</dbReference>
<dbReference type="Pfam" id="PF07702">
    <property type="entry name" value="UTRA"/>
    <property type="match status" value="1"/>
</dbReference>
<dbReference type="CDD" id="cd07377">
    <property type="entry name" value="WHTH_GntR"/>
    <property type="match status" value="1"/>
</dbReference>
<sequence length="255" mass="27977">MTAPESSITAMLSPLPSPVSGRLPVWYQVSQSLRAYIVHRSTGEPTRLPTEAALARYYGVSVATVRQALSTLEAEGLVSRHRRRGTFINPRAYEPRPLRFLGTADTVVAQQVSEESRLLSRGTGPAPAVFAASFGDDAEVAVFRRLRYESGEPSSYAENFVPLHVAERIADDDLASAPMTMVLRDRAGLELGRIENILEAQRSTPHLADLLGTEPDEPILLSTNLTFDTDGRVVDAALIHYRGDRFRFALSLDLA</sequence>
<reference evidence="5 6" key="1">
    <citation type="submission" date="2019-07" db="EMBL/GenBank/DDBJ databases">
        <title>Whole genome shotgun sequence of Pseudonocardia asaccharolytica NBRC 16224.</title>
        <authorList>
            <person name="Hosoyama A."/>
            <person name="Uohara A."/>
            <person name="Ohji S."/>
            <person name="Ichikawa N."/>
        </authorList>
    </citation>
    <scope>NUCLEOTIDE SEQUENCE [LARGE SCALE GENOMIC DNA]</scope>
    <source>
        <strain evidence="5 6">NBRC 16224</strain>
    </source>
</reference>
<dbReference type="InterPro" id="IPR036388">
    <property type="entry name" value="WH-like_DNA-bd_sf"/>
</dbReference>
<dbReference type="InterPro" id="IPR036390">
    <property type="entry name" value="WH_DNA-bd_sf"/>
</dbReference>
<keyword evidence="3" id="KW-0804">Transcription</keyword>
<dbReference type="PANTHER" id="PTHR44846:SF17">
    <property type="entry name" value="GNTR-FAMILY TRANSCRIPTIONAL REGULATOR"/>
    <property type="match status" value="1"/>
</dbReference>
<keyword evidence="1" id="KW-0805">Transcription regulation</keyword>
<dbReference type="InterPro" id="IPR011663">
    <property type="entry name" value="UTRA"/>
</dbReference>
<dbReference type="InterPro" id="IPR050679">
    <property type="entry name" value="Bact_HTH_transcr_reg"/>
</dbReference>
<protein>
    <submittedName>
        <fullName evidence="5">GntR family transcriptional regulator</fullName>
    </submittedName>
</protein>
<evidence type="ECO:0000256" key="3">
    <source>
        <dbReference type="ARBA" id="ARBA00023163"/>
    </source>
</evidence>
<feature type="domain" description="HTH gntR-type" evidence="4">
    <location>
        <begin position="23"/>
        <end position="91"/>
    </location>
</feature>
<dbReference type="SMART" id="SM00866">
    <property type="entry name" value="UTRA"/>
    <property type="match status" value="1"/>
</dbReference>
<dbReference type="SUPFAM" id="SSF64288">
    <property type="entry name" value="Chorismate lyase-like"/>
    <property type="match status" value="1"/>
</dbReference>
<proteinExistence type="predicted"/>
<dbReference type="InterPro" id="IPR028978">
    <property type="entry name" value="Chorismate_lyase_/UTRA_dom_sf"/>
</dbReference>
<dbReference type="Pfam" id="PF00392">
    <property type="entry name" value="GntR"/>
    <property type="match status" value="1"/>
</dbReference>
<dbReference type="GO" id="GO:0003700">
    <property type="term" value="F:DNA-binding transcription factor activity"/>
    <property type="evidence" value="ECO:0007669"/>
    <property type="project" value="InterPro"/>
</dbReference>
<dbReference type="Gene3D" id="1.10.10.10">
    <property type="entry name" value="Winged helix-like DNA-binding domain superfamily/Winged helix DNA-binding domain"/>
    <property type="match status" value="1"/>
</dbReference>
<gene>
    <name evidence="5" type="ORF">PA7_40790</name>
</gene>
<evidence type="ECO:0000313" key="6">
    <source>
        <dbReference type="Proteomes" id="UP000321328"/>
    </source>
</evidence>
<accession>A0A511D627</accession>
<dbReference type="EMBL" id="BJVI01000062">
    <property type="protein sequence ID" value="GEL20242.1"/>
    <property type="molecule type" value="Genomic_DNA"/>
</dbReference>
<name>A0A511D627_9PSEU</name>
<dbReference type="SMART" id="SM00345">
    <property type="entry name" value="HTH_GNTR"/>
    <property type="match status" value="1"/>
</dbReference>
<evidence type="ECO:0000259" key="4">
    <source>
        <dbReference type="PROSITE" id="PS50949"/>
    </source>
</evidence>
<dbReference type="InterPro" id="IPR000524">
    <property type="entry name" value="Tscrpt_reg_HTH_GntR"/>
</dbReference>
<dbReference type="PRINTS" id="PR00035">
    <property type="entry name" value="HTHGNTR"/>
</dbReference>
<dbReference type="STRING" id="1123024.GCA_000423625_02545"/>
<evidence type="ECO:0000256" key="2">
    <source>
        <dbReference type="ARBA" id="ARBA00023125"/>
    </source>
</evidence>
<dbReference type="PROSITE" id="PS50949">
    <property type="entry name" value="HTH_GNTR"/>
    <property type="match status" value="1"/>
</dbReference>
<dbReference type="AlphaFoldDB" id="A0A511D627"/>
<keyword evidence="6" id="KW-1185">Reference proteome</keyword>
<organism evidence="5 6">
    <name type="scientific">Pseudonocardia asaccharolytica DSM 44247 = NBRC 16224</name>
    <dbReference type="NCBI Taxonomy" id="1123024"/>
    <lineage>
        <taxon>Bacteria</taxon>
        <taxon>Bacillati</taxon>
        <taxon>Actinomycetota</taxon>
        <taxon>Actinomycetes</taxon>
        <taxon>Pseudonocardiales</taxon>
        <taxon>Pseudonocardiaceae</taxon>
        <taxon>Pseudonocardia</taxon>
    </lineage>
</organism>
<keyword evidence="2" id="KW-0238">DNA-binding</keyword>
<dbReference type="GO" id="GO:0045892">
    <property type="term" value="P:negative regulation of DNA-templated transcription"/>
    <property type="evidence" value="ECO:0007669"/>
    <property type="project" value="TreeGrafter"/>
</dbReference>
<evidence type="ECO:0000256" key="1">
    <source>
        <dbReference type="ARBA" id="ARBA00023015"/>
    </source>
</evidence>
<dbReference type="PANTHER" id="PTHR44846">
    <property type="entry name" value="MANNOSYL-D-GLYCERATE TRANSPORT/METABOLISM SYSTEM REPRESSOR MNGR-RELATED"/>
    <property type="match status" value="1"/>
</dbReference>
<dbReference type="Proteomes" id="UP000321328">
    <property type="component" value="Unassembled WGS sequence"/>
</dbReference>
<comment type="caution">
    <text evidence="5">The sequence shown here is derived from an EMBL/GenBank/DDBJ whole genome shotgun (WGS) entry which is preliminary data.</text>
</comment>
<dbReference type="Gene3D" id="3.40.1410.10">
    <property type="entry name" value="Chorismate lyase-like"/>
    <property type="match status" value="1"/>
</dbReference>